<feature type="domain" description="DUF1559" evidence="1">
    <location>
        <begin position="32"/>
        <end position="313"/>
    </location>
</feature>
<evidence type="ECO:0000313" key="2">
    <source>
        <dbReference type="EMBL" id="TWT90262.1"/>
    </source>
</evidence>
<keyword evidence="3" id="KW-1185">Reference proteome</keyword>
<dbReference type="InterPro" id="IPR045584">
    <property type="entry name" value="Pilin-like"/>
</dbReference>
<dbReference type="RefSeq" id="WP_146396958.1">
    <property type="nucleotide sequence ID" value="NZ_SJPQ01000001.1"/>
</dbReference>
<dbReference type="PANTHER" id="PTHR30093:SF2">
    <property type="entry name" value="TYPE II SECRETION SYSTEM PROTEIN H"/>
    <property type="match status" value="1"/>
</dbReference>
<dbReference type="Pfam" id="PF07963">
    <property type="entry name" value="N_methyl"/>
    <property type="match status" value="1"/>
</dbReference>
<dbReference type="AlphaFoldDB" id="A0A5C5ZRU1"/>
<dbReference type="NCBIfam" id="TIGR04294">
    <property type="entry name" value="pre_pil_HX9DG"/>
    <property type="match status" value="1"/>
</dbReference>
<dbReference type="Pfam" id="PF07596">
    <property type="entry name" value="SBP_bac_10"/>
    <property type="match status" value="1"/>
</dbReference>
<dbReference type="SUPFAM" id="SSF54523">
    <property type="entry name" value="Pili subunits"/>
    <property type="match status" value="1"/>
</dbReference>
<dbReference type="EMBL" id="SJPQ01000001">
    <property type="protein sequence ID" value="TWT90262.1"/>
    <property type="molecule type" value="Genomic_DNA"/>
</dbReference>
<name>A0A5C5ZRU1_9BACT</name>
<proteinExistence type="predicted"/>
<reference evidence="2 3" key="1">
    <citation type="submission" date="2019-02" db="EMBL/GenBank/DDBJ databases">
        <title>Deep-cultivation of Planctomycetes and their phenomic and genomic characterization uncovers novel biology.</title>
        <authorList>
            <person name="Wiegand S."/>
            <person name="Jogler M."/>
            <person name="Boedeker C."/>
            <person name="Pinto D."/>
            <person name="Vollmers J."/>
            <person name="Rivas-Marin E."/>
            <person name="Kohn T."/>
            <person name="Peeters S.H."/>
            <person name="Heuer A."/>
            <person name="Rast P."/>
            <person name="Oberbeckmann S."/>
            <person name="Bunk B."/>
            <person name="Jeske O."/>
            <person name="Meyerdierks A."/>
            <person name="Storesund J.E."/>
            <person name="Kallscheuer N."/>
            <person name="Luecker S."/>
            <person name="Lage O.M."/>
            <person name="Pohl T."/>
            <person name="Merkel B.J."/>
            <person name="Hornburger P."/>
            <person name="Mueller R.-W."/>
            <person name="Bruemmer F."/>
            <person name="Labrenz M."/>
            <person name="Spormann A.M."/>
            <person name="Op Den Camp H."/>
            <person name="Overmann J."/>
            <person name="Amann R."/>
            <person name="Jetten M.S.M."/>
            <person name="Mascher T."/>
            <person name="Medema M.H."/>
            <person name="Devos D.P."/>
            <person name="Kaster A.-K."/>
            <person name="Ovreas L."/>
            <person name="Rohde M."/>
            <person name="Galperin M.Y."/>
            <person name="Jogler C."/>
        </authorList>
    </citation>
    <scope>NUCLEOTIDE SEQUENCE [LARGE SCALE GENOMIC DNA]</scope>
    <source>
        <strain evidence="2 3">Mal64</strain>
    </source>
</reference>
<protein>
    <recommendedName>
        <fullName evidence="1">DUF1559 domain-containing protein</fullName>
    </recommendedName>
</protein>
<dbReference type="PANTHER" id="PTHR30093">
    <property type="entry name" value="GENERAL SECRETION PATHWAY PROTEIN G"/>
    <property type="match status" value="1"/>
</dbReference>
<accession>A0A5C5ZRU1</accession>
<dbReference type="InterPro" id="IPR027558">
    <property type="entry name" value="Pre_pil_HX9DG_C"/>
</dbReference>
<dbReference type="Gene3D" id="3.30.700.10">
    <property type="entry name" value="Glycoprotein, Type 4 Pilin"/>
    <property type="match status" value="1"/>
</dbReference>
<dbReference type="InterPro" id="IPR011453">
    <property type="entry name" value="DUF1559"/>
</dbReference>
<evidence type="ECO:0000313" key="3">
    <source>
        <dbReference type="Proteomes" id="UP000315440"/>
    </source>
</evidence>
<evidence type="ECO:0000259" key="1">
    <source>
        <dbReference type="Pfam" id="PF07596"/>
    </source>
</evidence>
<dbReference type="OrthoDB" id="282726at2"/>
<comment type="caution">
    <text evidence="2">The sequence shown here is derived from an EMBL/GenBank/DDBJ whole genome shotgun (WGS) entry which is preliminary data.</text>
</comment>
<sequence length="333" mass="35891">MKHKSKAFTLVELLVVIAIIGILVALLLPAVQAARESARRSQCTSQEKQFGLAFLGYEDTNKRFPAGRLGCDGNIIPECEGKGLGVGGGNLGQSGASAFLQILPFLEEQGLADLWRIDEVAVWYVDASNNWFRDPSVQQAMRIQPALMRCPSDGESQVFAQYKHHVPSGSRDIPVTAGSYALSMGSNGPEGSAPVFPSNDVKFYNTGVFVYARTFRISQITDGLSKTFFVGESINGHDPNSSSIWSNGNRCNLMRSTNLPMNTPYDVSAIVENAAEAGGPGGWVNCTFSSKHPGGGNFLFGDGHVSFLSENISDANYQALSTREGEEVLSESY</sequence>
<dbReference type="Proteomes" id="UP000315440">
    <property type="component" value="Unassembled WGS sequence"/>
</dbReference>
<gene>
    <name evidence="2" type="ORF">Mal64_06470</name>
</gene>
<dbReference type="InterPro" id="IPR012902">
    <property type="entry name" value="N_methyl_site"/>
</dbReference>
<organism evidence="2 3">
    <name type="scientific">Pseudobythopirellula maris</name>
    <dbReference type="NCBI Taxonomy" id="2527991"/>
    <lineage>
        <taxon>Bacteria</taxon>
        <taxon>Pseudomonadati</taxon>
        <taxon>Planctomycetota</taxon>
        <taxon>Planctomycetia</taxon>
        <taxon>Pirellulales</taxon>
        <taxon>Lacipirellulaceae</taxon>
        <taxon>Pseudobythopirellula</taxon>
    </lineage>
</organism>
<dbReference type="NCBIfam" id="TIGR02532">
    <property type="entry name" value="IV_pilin_GFxxxE"/>
    <property type="match status" value="1"/>
</dbReference>